<reference evidence="1" key="1">
    <citation type="submission" date="2018-05" db="EMBL/GenBank/DDBJ databases">
        <title>Complete Genome Sequence of a Novel Sea Otter Poxvirus.</title>
        <authorList>
            <person name="Jacob J.M."/>
            <person name="Subramaniam K."/>
            <person name="Tu S.-L."/>
            <person name="Nielsen O."/>
            <person name="Tuomi P.A."/>
            <person name="Upton C."/>
            <person name="Waltzek T.B."/>
        </authorList>
    </citation>
    <scope>NUCLEOTIDE SEQUENCE [LARGE SCALE GENOMIC DNA]</scope>
    <source>
        <strain evidence="1">ELK</strain>
    </source>
</reference>
<proteinExistence type="predicted"/>
<dbReference type="GeneID" id="36841031"/>
<dbReference type="EMBL" id="MH427217">
    <property type="protein sequence ID" value="AWU47079.1"/>
    <property type="molecule type" value="Genomic_DNA"/>
</dbReference>
<evidence type="ECO:0000313" key="2">
    <source>
        <dbReference type="Proteomes" id="UP000249273"/>
    </source>
</evidence>
<dbReference type="RefSeq" id="YP_009480572.1">
    <property type="nucleotide sequence ID" value="NC_037656.1"/>
</dbReference>
<sequence length="225" mass="26853">MNADSEDAIQLFNILNDTDKETLIKIKALHLTLFLDEECERFFRIISNTCKDKDMRNLALSCMDIANITHFKRNLSDCNDHQQQMLRTWFNLFLQTYTDAMNLTNKFSTSDHRYKYKLMLRSKNHIRITGCLKYYFVLEILAMEYGYCPASMAINDLLSNHRRSKYIHRSLCCSILSYSDMYYFGFERFINNTLEFNKNYKNLDEKNSRDYVISVGNDMERLKMI</sequence>
<organism evidence="1">
    <name type="scientific">Sea otter poxvirus</name>
    <dbReference type="NCBI Taxonomy" id="1416741"/>
    <lineage>
        <taxon>Viruses</taxon>
        <taxon>Varidnaviria</taxon>
        <taxon>Bamfordvirae</taxon>
        <taxon>Nucleocytoviricota</taxon>
        <taxon>Pokkesviricetes</taxon>
        <taxon>Chitovirales</taxon>
        <taxon>Poxviridae</taxon>
        <taxon>Chordopoxvirinae</taxon>
        <taxon>Mustelpoxvirus</taxon>
        <taxon>Mustelpoxvirus seaotterpox</taxon>
        <taxon>Sea otterpox virus</taxon>
    </lineage>
</organism>
<dbReference type="KEGG" id="vg:36841031"/>
<accession>A0A2U9QHK4</accession>
<evidence type="ECO:0000313" key="1">
    <source>
        <dbReference type="EMBL" id="AWU47079.1"/>
    </source>
</evidence>
<keyword evidence="2" id="KW-1185">Reference proteome</keyword>
<gene>
    <name evidence="1" type="primary">SOPV-ELK-034</name>
</gene>
<dbReference type="Proteomes" id="UP000249273">
    <property type="component" value="Segment"/>
</dbReference>
<name>A0A2U9QHK4_9POXV</name>
<protein>
    <submittedName>
        <fullName evidence="1">Uncharacterized protein</fullName>
    </submittedName>
</protein>